<feature type="binding site" evidence="8">
    <location>
        <position position="398"/>
    </location>
    <ligand>
        <name>Mg(2+)</name>
        <dbReference type="ChEBI" id="CHEBI:18420"/>
    </ligand>
</feature>
<feature type="domain" description="Polyphosphate kinase C-terminal" evidence="12">
    <location>
        <begin position="526"/>
        <end position="697"/>
    </location>
</feature>
<dbReference type="EMBL" id="FNVG01000015">
    <property type="protein sequence ID" value="SEG48202.1"/>
    <property type="molecule type" value="Genomic_DNA"/>
</dbReference>
<evidence type="ECO:0000259" key="11">
    <source>
        <dbReference type="Pfam" id="PF13089"/>
    </source>
</evidence>
<keyword evidence="6 8" id="KW-0067">ATP-binding</keyword>
<dbReference type="Gene3D" id="1.20.58.310">
    <property type="entry name" value="Polyphosphate kinase N-terminal domain"/>
    <property type="match status" value="1"/>
</dbReference>
<dbReference type="InterPro" id="IPR025198">
    <property type="entry name" value="PPK_N_dom"/>
</dbReference>
<evidence type="ECO:0000313" key="14">
    <source>
        <dbReference type="EMBL" id="SEG48202.1"/>
    </source>
</evidence>
<dbReference type="GO" id="GO:0008976">
    <property type="term" value="F:polyphosphate kinase activity"/>
    <property type="evidence" value="ECO:0007669"/>
    <property type="project" value="UniProtKB-UniRule"/>
</dbReference>
<comment type="similarity">
    <text evidence="8 9">Belongs to the polyphosphate kinase 1 (PPK1) family.</text>
</comment>
<dbReference type="CDD" id="cd09167">
    <property type="entry name" value="PLDc_EcPPK1_C2_like"/>
    <property type="match status" value="1"/>
</dbReference>
<dbReference type="Gene3D" id="3.30.870.10">
    <property type="entry name" value="Endonuclease Chain A"/>
    <property type="match status" value="2"/>
</dbReference>
<dbReference type="Proteomes" id="UP000236721">
    <property type="component" value="Unassembled WGS sequence"/>
</dbReference>
<dbReference type="InterPro" id="IPR024953">
    <property type="entry name" value="PP_kinase_middle"/>
</dbReference>
<dbReference type="RefSeq" id="WP_103881238.1">
    <property type="nucleotide sequence ID" value="NZ_FNVG01000015.1"/>
</dbReference>
<feature type="domain" description="Polyphosphate kinase N-terminal" evidence="11">
    <location>
        <begin position="7"/>
        <end position="109"/>
    </location>
</feature>
<evidence type="ECO:0000313" key="15">
    <source>
        <dbReference type="Proteomes" id="UP000236721"/>
    </source>
</evidence>
<evidence type="ECO:0000256" key="8">
    <source>
        <dbReference type="HAMAP-Rule" id="MF_00347"/>
    </source>
</evidence>
<dbReference type="Gene3D" id="3.30.1840.10">
    <property type="entry name" value="Polyphosphate kinase middle domain"/>
    <property type="match status" value="1"/>
</dbReference>
<feature type="domain" description="Polyphosphate kinase C-terminal" evidence="13">
    <location>
        <begin position="354"/>
        <end position="518"/>
    </location>
</feature>
<keyword evidence="7 8" id="KW-0460">Magnesium</keyword>
<dbReference type="Pfam" id="PF13089">
    <property type="entry name" value="PP_kinase_N"/>
    <property type="match status" value="1"/>
</dbReference>
<comment type="function">
    <text evidence="8 9">Catalyzes the reversible transfer of the terminal phosphate of ATP to form a long-chain polyphosphate (polyP).</text>
</comment>
<dbReference type="Pfam" id="PF13090">
    <property type="entry name" value="PP_kinase_C"/>
    <property type="match status" value="1"/>
</dbReference>
<dbReference type="PANTHER" id="PTHR30218">
    <property type="entry name" value="POLYPHOSPHATE KINASE"/>
    <property type="match status" value="1"/>
</dbReference>
<keyword evidence="15" id="KW-1185">Reference proteome</keyword>
<dbReference type="PANTHER" id="PTHR30218:SF0">
    <property type="entry name" value="POLYPHOSPHATE KINASE"/>
    <property type="match status" value="1"/>
</dbReference>
<comment type="cofactor">
    <cofactor evidence="8">
        <name>Mg(2+)</name>
        <dbReference type="ChEBI" id="CHEBI:18420"/>
    </cofactor>
</comment>
<dbReference type="FunFam" id="3.30.870.10:FF:000001">
    <property type="entry name" value="Polyphosphate kinase"/>
    <property type="match status" value="1"/>
</dbReference>
<evidence type="ECO:0000259" key="12">
    <source>
        <dbReference type="Pfam" id="PF13090"/>
    </source>
</evidence>
<comment type="catalytic activity">
    <reaction evidence="8 9">
        <text>[phosphate](n) + ATP = [phosphate](n+1) + ADP</text>
        <dbReference type="Rhea" id="RHEA:19573"/>
        <dbReference type="Rhea" id="RHEA-COMP:9859"/>
        <dbReference type="Rhea" id="RHEA-COMP:14280"/>
        <dbReference type="ChEBI" id="CHEBI:16838"/>
        <dbReference type="ChEBI" id="CHEBI:30616"/>
        <dbReference type="ChEBI" id="CHEBI:456216"/>
        <dbReference type="EC" id="2.7.4.1"/>
    </reaction>
</comment>
<evidence type="ECO:0000256" key="1">
    <source>
        <dbReference type="ARBA" id="ARBA00022553"/>
    </source>
</evidence>
<dbReference type="OrthoDB" id="9761456at2"/>
<dbReference type="SUPFAM" id="SSF56024">
    <property type="entry name" value="Phospholipase D/nuclease"/>
    <property type="match status" value="2"/>
</dbReference>
<evidence type="ECO:0000256" key="6">
    <source>
        <dbReference type="ARBA" id="ARBA00022840"/>
    </source>
</evidence>
<dbReference type="InterPro" id="IPR036832">
    <property type="entry name" value="PPK_N_dom_sf"/>
</dbReference>
<sequence length="727" mass="84750">MSTEKLYIEKELSWLSFNERVLQEAADKSVPLIERIRFLGIFSNNLDEFYKVRFSDVKRRILINQESGINDNSKHLLGKMQSKALKLNLSFDELYNELILEMARHRIFLVNESQLDENQQKWIRKFFRRKVLPHLTPFILSDDINVLQFLKDEYAYIVVDMKKWDQPQDEHTQWGSSEEDRSQQAQSQYGQSQYAIVEIPTDHLPRFVMVPEQKGKRRKTIILLDNIIRYCLDELFQGFFDYDELSGFAMKMTRDAEYDLSNEVEHSLLEQMSESVSQRLTAMPVRFVYERDMPEDMLNTLCSKLGISNYDSLIPGGRYHNFKDFIGFPNVGRDYLEHKSLPPMRCADFDGFHNLFDAIRARDILLYYPYHTFEHITELVRQASFDPKVLSIKINIYRVAKDSRLMNSLIDAVHNGKSVTVVVELQARFDEEANIEWAKVLTENGVQVIFGAPGLKIHAKLLLFSRREDEQLVHYAHIGTGNFHERNARIYTDFSLLTADQDITEEVRNVFGYIENPYRPVKFNHLIVSPRNSRKQLYRLIDSEIANAKAGKKAALTLKVNNLVDKGLINKLYGASTAGVKINMIIRGMCSLVPGVEGISDNITIISIVDRFLEHPRVIITHNDGDPQVYISSADWMTRNIDHRIEVAAPIRDPRLKQRIIDIINIQFTDTVKARWIDKEMTNSYVPRGNRKKVRSQIAIYDYLKQIEKQTKKNRQQQEHNEPEQGQ</sequence>
<dbReference type="CDD" id="cd09164">
    <property type="entry name" value="PLDc_EcPPK1_C1_like"/>
    <property type="match status" value="1"/>
</dbReference>
<name>A0A1H6AII3_9VIBR</name>
<dbReference type="InterPro" id="IPR041108">
    <property type="entry name" value="PP_kinase_C_1"/>
</dbReference>
<evidence type="ECO:0000256" key="7">
    <source>
        <dbReference type="ARBA" id="ARBA00022842"/>
    </source>
</evidence>
<keyword evidence="4 8" id="KW-0547">Nucleotide-binding</keyword>
<keyword evidence="5 8" id="KW-0418">Kinase</keyword>
<proteinExistence type="inferred from homology"/>
<protein>
    <recommendedName>
        <fullName evidence="8 9">Polyphosphate kinase</fullName>
        <ecNumber evidence="8 9">2.7.4.1</ecNumber>
    </recommendedName>
    <alternativeName>
        <fullName evidence="8">ATP-polyphosphate phosphotransferase</fullName>
    </alternativeName>
    <alternativeName>
        <fullName evidence="8">Polyphosphoric acid kinase</fullName>
    </alternativeName>
</protein>
<dbReference type="AlphaFoldDB" id="A0A1H6AII3"/>
<evidence type="ECO:0000256" key="4">
    <source>
        <dbReference type="ARBA" id="ARBA00022741"/>
    </source>
</evidence>
<dbReference type="GO" id="GO:0005524">
    <property type="term" value="F:ATP binding"/>
    <property type="evidence" value="ECO:0007669"/>
    <property type="project" value="UniProtKB-KW"/>
</dbReference>
<organism evidence="14 15">
    <name type="scientific">Vibrio hangzhouensis</name>
    <dbReference type="NCBI Taxonomy" id="462991"/>
    <lineage>
        <taxon>Bacteria</taxon>
        <taxon>Pseudomonadati</taxon>
        <taxon>Pseudomonadota</taxon>
        <taxon>Gammaproteobacteria</taxon>
        <taxon>Vibrionales</taxon>
        <taxon>Vibrionaceae</taxon>
        <taxon>Vibrio</taxon>
    </lineage>
</organism>
<comment type="PTM">
    <text evidence="8 9">An intermediate of this reaction is the autophosphorylated ppk in which a phosphate is covalently linked to a histidine residue through a N-P bond.</text>
</comment>
<keyword evidence="3 8" id="KW-0479">Metal-binding</keyword>
<feature type="binding site" evidence="8">
    <location>
        <position position="491"/>
    </location>
    <ligand>
        <name>ATP</name>
        <dbReference type="ChEBI" id="CHEBI:30616"/>
    </ligand>
</feature>
<dbReference type="NCBIfam" id="TIGR03705">
    <property type="entry name" value="poly_P_kin"/>
    <property type="match status" value="1"/>
</dbReference>
<dbReference type="InterPro" id="IPR036830">
    <property type="entry name" value="PP_kinase_middle_dom_sf"/>
</dbReference>
<dbReference type="SUPFAM" id="SSF143724">
    <property type="entry name" value="PHP14-like"/>
    <property type="match status" value="1"/>
</dbReference>
<evidence type="ECO:0000256" key="5">
    <source>
        <dbReference type="ARBA" id="ARBA00022777"/>
    </source>
</evidence>
<feature type="binding site" evidence="8">
    <location>
        <position position="45"/>
    </location>
    <ligand>
        <name>ATP</name>
        <dbReference type="ChEBI" id="CHEBI:30616"/>
    </ligand>
</feature>
<dbReference type="InterPro" id="IPR003414">
    <property type="entry name" value="PP_kinase"/>
</dbReference>
<dbReference type="GO" id="GO:0046872">
    <property type="term" value="F:metal ion binding"/>
    <property type="evidence" value="ECO:0007669"/>
    <property type="project" value="UniProtKB-KW"/>
</dbReference>
<reference evidence="15" key="1">
    <citation type="submission" date="2016-10" db="EMBL/GenBank/DDBJ databases">
        <authorList>
            <person name="Varghese N."/>
            <person name="Submissions S."/>
        </authorList>
    </citation>
    <scope>NUCLEOTIDE SEQUENCE [LARGE SCALE GENOMIC DNA]</scope>
    <source>
        <strain evidence="15">CGMCC 1.7062</strain>
    </source>
</reference>
<dbReference type="EC" id="2.7.4.1" evidence="8 9"/>
<dbReference type="NCBIfam" id="NF003917">
    <property type="entry name" value="PRK05443.1-1"/>
    <property type="match status" value="1"/>
</dbReference>
<feature type="binding site" evidence="8">
    <location>
        <position position="428"/>
    </location>
    <ligand>
        <name>Mg(2+)</name>
        <dbReference type="ChEBI" id="CHEBI:18420"/>
    </ligand>
</feature>
<evidence type="ECO:0000256" key="9">
    <source>
        <dbReference type="RuleBase" id="RU003800"/>
    </source>
</evidence>
<evidence type="ECO:0000256" key="3">
    <source>
        <dbReference type="ARBA" id="ARBA00022723"/>
    </source>
</evidence>
<dbReference type="InterPro" id="IPR025200">
    <property type="entry name" value="PPK_C_dom2"/>
</dbReference>
<evidence type="ECO:0000256" key="2">
    <source>
        <dbReference type="ARBA" id="ARBA00022679"/>
    </source>
</evidence>
<feature type="domain" description="Polyphosphate kinase middle" evidence="10">
    <location>
        <begin position="119"/>
        <end position="328"/>
    </location>
</feature>
<dbReference type="PIRSF" id="PIRSF015589">
    <property type="entry name" value="PP_kinase"/>
    <property type="match status" value="1"/>
</dbReference>
<dbReference type="HAMAP" id="MF_00347">
    <property type="entry name" value="Polyphosphate_kinase"/>
    <property type="match status" value="1"/>
</dbReference>
<gene>
    <name evidence="8" type="primary">ppk</name>
    <name evidence="14" type="ORF">SAMN04488244_115108</name>
</gene>
<dbReference type="Pfam" id="PF17941">
    <property type="entry name" value="PP_kinase_C_1"/>
    <property type="match status" value="1"/>
</dbReference>
<dbReference type="GO" id="GO:0009358">
    <property type="term" value="C:polyphosphate kinase complex"/>
    <property type="evidence" value="ECO:0007669"/>
    <property type="project" value="InterPro"/>
</dbReference>
<accession>A0A1H6AII3</accession>
<evidence type="ECO:0000259" key="13">
    <source>
        <dbReference type="Pfam" id="PF17941"/>
    </source>
</evidence>
<feature type="binding site" evidence="8">
    <location>
        <position position="587"/>
    </location>
    <ligand>
        <name>ATP</name>
        <dbReference type="ChEBI" id="CHEBI:30616"/>
    </ligand>
</feature>
<dbReference type="Pfam" id="PF02503">
    <property type="entry name" value="PP_kinase"/>
    <property type="match status" value="1"/>
</dbReference>
<evidence type="ECO:0000259" key="10">
    <source>
        <dbReference type="Pfam" id="PF02503"/>
    </source>
</evidence>
<keyword evidence="1 8" id="KW-0597">Phosphoprotein</keyword>
<feature type="active site" description="Phosphohistidine intermediate" evidence="8">
    <location>
        <position position="458"/>
    </location>
</feature>
<dbReference type="GO" id="GO:0006799">
    <property type="term" value="P:polyphosphate biosynthetic process"/>
    <property type="evidence" value="ECO:0007669"/>
    <property type="project" value="UniProtKB-UniRule"/>
</dbReference>
<feature type="binding site" evidence="8">
    <location>
        <position position="615"/>
    </location>
    <ligand>
        <name>ATP</name>
        <dbReference type="ChEBI" id="CHEBI:30616"/>
    </ligand>
</feature>
<keyword evidence="2 8" id="KW-0808">Transferase</keyword>
<dbReference type="SUPFAM" id="SSF140356">
    <property type="entry name" value="PPK N-terminal domain-like"/>
    <property type="match status" value="1"/>
</dbReference>